<reference evidence="2" key="1">
    <citation type="journal article" date="2013" name="Science">
        <title>Comparative analysis of bat genomes provides insight into the evolution of flight and immunity.</title>
        <authorList>
            <person name="Zhang G."/>
            <person name="Cowled C."/>
            <person name="Shi Z."/>
            <person name="Huang Z."/>
            <person name="Bishop-Lilly K.A."/>
            <person name="Fang X."/>
            <person name="Wynne J.W."/>
            <person name="Xiong Z."/>
            <person name="Baker M.L."/>
            <person name="Zhao W."/>
            <person name="Tachedjian M."/>
            <person name="Zhu Y."/>
            <person name="Zhou P."/>
            <person name="Jiang X."/>
            <person name="Ng J."/>
            <person name="Yang L."/>
            <person name="Wu L."/>
            <person name="Xiao J."/>
            <person name="Feng Y."/>
            <person name="Chen Y."/>
            <person name="Sun X."/>
            <person name="Zhang Y."/>
            <person name="Marsh G.A."/>
            <person name="Crameri G."/>
            <person name="Broder C.C."/>
            <person name="Frey K.G."/>
            <person name="Wang L.F."/>
            <person name="Wang J."/>
        </authorList>
    </citation>
    <scope>NUCLEOTIDE SEQUENCE [LARGE SCALE GENOMIC DNA]</scope>
</reference>
<proteinExistence type="predicted"/>
<accession>L5KM67</accession>
<dbReference type="EMBL" id="KB030659">
    <property type="protein sequence ID" value="ELK12754.1"/>
    <property type="molecule type" value="Genomic_DNA"/>
</dbReference>
<keyword evidence="2" id="KW-1185">Reference proteome</keyword>
<organism evidence="1 2">
    <name type="scientific">Pteropus alecto</name>
    <name type="common">Black flying fox</name>
    <dbReference type="NCBI Taxonomy" id="9402"/>
    <lineage>
        <taxon>Eukaryota</taxon>
        <taxon>Metazoa</taxon>
        <taxon>Chordata</taxon>
        <taxon>Craniata</taxon>
        <taxon>Vertebrata</taxon>
        <taxon>Euteleostomi</taxon>
        <taxon>Mammalia</taxon>
        <taxon>Eutheria</taxon>
        <taxon>Laurasiatheria</taxon>
        <taxon>Chiroptera</taxon>
        <taxon>Yinpterochiroptera</taxon>
        <taxon>Pteropodoidea</taxon>
        <taxon>Pteropodidae</taxon>
        <taxon>Pteropodinae</taxon>
        <taxon>Pteropus</taxon>
    </lineage>
</organism>
<evidence type="ECO:0000313" key="1">
    <source>
        <dbReference type="EMBL" id="ELK12754.1"/>
    </source>
</evidence>
<gene>
    <name evidence="1" type="ORF">PAL_GLEAN10004027</name>
</gene>
<protein>
    <submittedName>
        <fullName evidence="1">Uncharacterized protein</fullName>
    </submittedName>
</protein>
<dbReference type="AlphaFoldDB" id="L5KM67"/>
<dbReference type="Proteomes" id="UP000010552">
    <property type="component" value="Unassembled WGS sequence"/>
</dbReference>
<dbReference type="InParanoid" id="L5KM67"/>
<name>L5KM67_PTEAL</name>
<sequence length="149" mass="16282">MRKLRQGEELIGTLQPELQGTVVQLQPGHLDTSLSGELTTCQTKWTTVPHLSHTAPLRPPCRHRQLVCIWAPPIWAGTPMRTLGLLISVSVGIDQDRNLGTQAALWQGHFPQSPLSSGEVTPLHPLLSSTVRISALFGPRRPPTPEPSV</sequence>
<evidence type="ECO:0000313" key="2">
    <source>
        <dbReference type="Proteomes" id="UP000010552"/>
    </source>
</evidence>